<keyword evidence="3" id="KW-0804">Transcription</keyword>
<reference evidence="5 6" key="1">
    <citation type="submission" date="2020-04" db="EMBL/GenBank/DDBJ databases">
        <title>CFH 90308 Microbacterium sp.</title>
        <authorList>
            <person name="Nie G."/>
            <person name="Ming H."/>
            <person name="Xia T."/>
        </authorList>
    </citation>
    <scope>NUCLEOTIDE SEQUENCE [LARGE SCALE GENOMIC DNA]</scope>
    <source>
        <strain evidence="5 6">CFH 90308</strain>
    </source>
</reference>
<comment type="caution">
    <text evidence="5">The sequence shown here is derived from an EMBL/GenBank/DDBJ whole genome shotgun (WGS) entry which is preliminary data.</text>
</comment>
<gene>
    <name evidence="5" type="ORF">HF576_02135</name>
</gene>
<dbReference type="Pfam" id="PF00392">
    <property type="entry name" value="GntR"/>
    <property type="match status" value="1"/>
</dbReference>
<dbReference type="Proteomes" id="UP001429745">
    <property type="component" value="Unassembled WGS sequence"/>
</dbReference>
<proteinExistence type="predicted"/>
<evidence type="ECO:0000313" key="5">
    <source>
        <dbReference type="EMBL" id="NLP82638.1"/>
    </source>
</evidence>
<evidence type="ECO:0000256" key="2">
    <source>
        <dbReference type="ARBA" id="ARBA00023125"/>
    </source>
</evidence>
<dbReference type="RefSeq" id="WP_168911128.1">
    <property type="nucleotide sequence ID" value="NZ_JABACI010000001.1"/>
</dbReference>
<dbReference type="Pfam" id="PF07729">
    <property type="entry name" value="FCD"/>
    <property type="match status" value="1"/>
</dbReference>
<evidence type="ECO:0000313" key="6">
    <source>
        <dbReference type="Proteomes" id="UP001429745"/>
    </source>
</evidence>
<dbReference type="InterPro" id="IPR036388">
    <property type="entry name" value="WH-like_DNA-bd_sf"/>
</dbReference>
<evidence type="ECO:0000259" key="4">
    <source>
        <dbReference type="PROSITE" id="PS50949"/>
    </source>
</evidence>
<accession>A0ABX1K8F7</accession>
<dbReference type="InterPro" id="IPR011711">
    <property type="entry name" value="GntR_C"/>
</dbReference>
<dbReference type="SMART" id="SM00345">
    <property type="entry name" value="HTH_GNTR"/>
    <property type="match status" value="1"/>
</dbReference>
<evidence type="ECO:0000256" key="1">
    <source>
        <dbReference type="ARBA" id="ARBA00023015"/>
    </source>
</evidence>
<sequence length="236" mass="25915">MSGHSESTAIDAARSRDGDAGARIADGIRAAIIAGAYPPGTRIRQEDVAAEFGASRVPVREAIRQLEYEGLVTVVPNAGAWVSRLTLAECEEVYQMRERLEPLLLRYSAPGLDDDRLGHLGELAQRISDAGDDTEAFLTLDREFHLASYAAAQTAQLDDLVLKLWNTTAPYRRAYVASWSAEARRIAHEEHHLMVAALRDGDVEEAERVLAAHIRRTRRQLAKHPHVFDAAAAGSV</sequence>
<dbReference type="InterPro" id="IPR008920">
    <property type="entry name" value="TF_FadR/GntR_C"/>
</dbReference>
<name>A0ABX1K8F7_9MICO</name>
<dbReference type="SUPFAM" id="SSF46785">
    <property type="entry name" value="Winged helix' DNA-binding domain"/>
    <property type="match status" value="1"/>
</dbReference>
<dbReference type="Gene3D" id="1.20.120.530">
    <property type="entry name" value="GntR ligand-binding domain-like"/>
    <property type="match status" value="1"/>
</dbReference>
<organism evidence="5 6">
    <name type="scientific">Microbacterium salsuginis</name>
    <dbReference type="NCBI Taxonomy" id="2722803"/>
    <lineage>
        <taxon>Bacteria</taxon>
        <taxon>Bacillati</taxon>
        <taxon>Actinomycetota</taxon>
        <taxon>Actinomycetes</taxon>
        <taxon>Micrococcales</taxon>
        <taxon>Microbacteriaceae</taxon>
        <taxon>Microbacterium</taxon>
    </lineage>
</organism>
<dbReference type="SUPFAM" id="SSF48008">
    <property type="entry name" value="GntR ligand-binding domain-like"/>
    <property type="match status" value="1"/>
</dbReference>
<keyword evidence="6" id="KW-1185">Reference proteome</keyword>
<dbReference type="SMART" id="SM00895">
    <property type="entry name" value="FCD"/>
    <property type="match status" value="1"/>
</dbReference>
<dbReference type="PROSITE" id="PS50949">
    <property type="entry name" value="HTH_GNTR"/>
    <property type="match status" value="1"/>
</dbReference>
<dbReference type="PANTHER" id="PTHR43537">
    <property type="entry name" value="TRANSCRIPTIONAL REGULATOR, GNTR FAMILY"/>
    <property type="match status" value="1"/>
</dbReference>
<dbReference type="InterPro" id="IPR036390">
    <property type="entry name" value="WH_DNA-bd_sf"/>
</dbReference>
<feature type="domain" description="HTH gntR-type" evidence="4">
    <location>
        <begin position="18"/>
        <end position="85"/>
    </location>
</feature>
<keyword evidence="1" id="KW-0805">Transcription regulation</keyword>
<dbReference type="EMBL" id="JABACI010000001">
    <property type="protein sequence ID" value="NLP82638.1"/>
    <property type="molecule type" value="Genomic_DNA"/>
</dbReference>
<dbReference type="InterPro" id="IPR000524">
    <property type="entry name" value="Tscrpt_reg_HTH_GntR"/>
</dbReference>
<protein>
    <submittedName>
        <fullName evidence="5">GntR family transcriptional regulator</fullName>
    </submittedName>
</protein>
<dbReference type="CDD" id="cd07377">
    <property type="entry name" value="WHTH_GntR"/>
    <property type="match status" value="1"/>
</dbReference>
<dbReference type="PANTHER" id="PTHR43537:SF24">
    <property type="entry name" value="GLUCONATE OPERON TRANSCRIPTIONAL REPRESSOR"/>
    <property type="match status" value="1"/>
</dbReference>
<evidence type="ECO:0000256" key="3">
    <source>
        <dbReference type="ARBA" id="ARBA00023163"/>
    </source>
</evidence>
<dbReference type="Gene3D" id="1.10.10.10">
    <property type="entry name" value="Winged helix-like DNA-binding domain superfamily/Winged helix DNA-binding domain"/>
    <property type="match status" value="1"/>
</dbReference>
<keyword evidence="2" id="KW-0238">DNA-binding</keyword>